<feature type="transmembrane region" description="Helical" evidence="3">
    <location>
        <begin position="33"/>
        <end position="53"/>
    </location>
</feature>
<dbReference type="AlphaFoldDB" id="A0A371J261"/>
<accession>A0A371J261</accession>
<dbReference type="RefSeq" id="WP_181899369.1">
    <property type="nucleotide sequence ID" value="NZ_NOKA02000129.1"/>
</dbReference>
<feature type="non-terminal residue" evidence="4">
    <location>
        <position position="172"/>
    </location>
</feature>
<protein>
    <submittedName>
        <fullName evidence="4">ABC transporter permease</fullName>
    </submittedName>
</protein>
<comment type="similarity">
    <text evidence="1">Belongs to the ABC-2 integral membrane protein family.</text>
</comment>
<reference evidence="4 5" key="1">
    <citation type="journal article" date="2017" name="Genome Announc.">
        <title>Draft Genome Sequence of a Sporulating and Motile Strain of Lachnotalea glycerini Isolated from Water in Quebec City, Canada.</title>
        <authorList>
            <person name="Maheux A.F."/>
            <person name="Boudreau D.K."/>
            <person name="Berube E."/>
            <person name="Boissinot M."/>
            <person name="Raymond F."/>
            <person name="Brodeur S."/>
            <person name="Corbeil J."/>
            <person name="Isabel S."/>
            <person name="Omar R.F."/>
            <person name="Bergeron M.G."/>
        </authorList>
    </citation>
    <scope>NUCLEOTIDE SEQUENCE [LARGE SCALE GENOMIC DNA]</scope>
    <source>
        <strain evidence="4 5">CCRI-19302</strain>
    </source>
</reference>
<feature type="transmembrane region" description="Helical" evidence="3">
    <location>
        <begin position="107"/>
        <end position="136"/>
    </location>
</feature>
<dbReference type="EMBL" id="NOKA02000129">
    <property type="protein sequence ID" value="RDY26891.1"/>
    <property type="molecule type" value="Genomic_DNA"/>
</dbReference>
<evidence type="ECO:0000256" key="2">
    <source>
        <dbReference type="ARBA" id="ARBA00022448"/>
    </source>
</evidence>
<dbReference type="PANTHER" id="PTHR30413:SF10">
    <property type="entry name" value="CAPSULE POLYSACCHARIDE EXPORT INNER-MEMBRANE PROTEIN CTRC"/>
    <property type="match status" value="1"/>
</dbReference>
<gene>
    <name evidence="4" type="ORF">CG710_021355</name>
</gene>
<evidence type="ECO:0000313" key="4">
    <source>
        <dbReference type="EMBL" id="RDY26891.1"/>
    </source>
</evidence>
<evidence type="ECO:0000256" key="3">
    <source>
        <dbReference type="SAM" id="Phobius"/>
    </source>
</evidence>
<evidence type="ECO:0000256" key="1">
    <source>
        <dbReference type="ARBA" id="ARBA00007783"/>
    </source>
</evidence>
<dbReference type="PANTHER" id="PTHR30413">
    <property type="entry name" value="INNER MEMBRANE TRANSPORT PERMEASE"/>
    <property type="match status" value="1"/>
</dbReference>
<keyword evidence="3" id="KW-1133">Transmembrane helix</keyword>
<feature type="transmembrane region" description="Helical" evidence="3">
    <location>
        <begin position="148"/>
        <end position="171"/>
    </location>
</feature>
<keyword evidence="3" id="KW-0812">Transmembrane</keyword>
<dbReference type="GO" id="GO:0015920">
    <property type="term" value="P:lipopolysaccharide transport"/>
    <property type="evidence" value="ECO:0007669"/>
    <property type="project" value="TreeGrafter"/>
</dbReference>
<feature type="transmembrane region" description="Helical" evidence="3">
    <location>
        <begin position="68"/>
        <end position="86"/>
    </location>
</feature>
<keyword evidence="2" id="KW-0813">Transport</keyword>
<comment type="caution">
    <text evidence="4">The sequence shown here is derived from an EMBL/GenBank/DDBJ whole genome shotgun (WGS) entry which is preliminary data.</text>
</comment>
<sequence>MSFIESIKDVLGKRKLIMSLAVADFRKRFVGSYFGVAWIFVQPIVTILIYYLIFQQGFGSRPPVDEPYVVWLVPGIVPWFFLSEALNHATNCLCEYSYLVKKVVFKVSVLPMVKIISCMFVHVIFIIIMVILYLFYGRAPSLYWLQVLYYTFCLFVLLIGLSFITSSVTVLF</sequence>
<keyword evidence="5" id="KW-1185">Reference proteome</keyword>
<organism evidence="4 5">
    <name type="scientific">Lachnotalea glycerini</name>
    <dbReference type="NCBI Taxonomy" id="1763509"/>
    <lineage>
        <taxon>Bacteria</taxon>
        <taxon>Bacillati</taxon>
        <taxon>Bacillota</taxon>
        <taxon>Clostridia</taxon>
        <taxon>Lachnospirales</taxon>
        <taxon>Lachnospiraceae</taxon>
        <taxon>Lachnotalea</taxon>
    </lineage>
</organism>
<evidence type="ECO:0000313" key="5">
    <source>
        <dbReference type="Proteomes" id="UP000216411"/>
    </source>
</evidence>
<keyword evidence="3" id="KW-0472">Membrane</keyword>
<name>A0A371J261_9FIRM</name>
<proteinExistence type="inferred from homology"/>
<dbReference type="Proteomes" id="UP000216411">
    <property type="component" value="Unassembled WGS sequence"/>
</dbReference>